<dbReference type="Gene3D" id="3.30.200.20">
    <property type="entry name" value="Phosphorylase Kinase, domain 1"/>
    <property type="match status" value="1"/>
</dbReference>
<dbReference type="InterPro" id="IPR017441">
    <property type="entry name" value="Protein_kinase_ATP_BS"/>
</dbReference>
<evidence type="ECO:0000256" key="6">
    <source>
        <dbReference type="SAM" id="MobiDB-lite"/>
    </source>
</evidence>
<evidence type="ECO:0000256" key="1">
    <source>
        <dbReference type="ARBA" id="ARBA00022679"/>
    </source>
</evidence>
<evidence type="ECO:0000313" key="8">
    <source>
        <dbReference type="EMBL" id="TWT61543.1"/>
    </source>
</evidence>
<dbReference type="Gene3D" id="1.10.510.10">
    <property type="entry name" value="Transferase(Phosphotransferase) domain 1"/>
    <property type="match status" value="1"/>
</dbReference>
<dbReference type="PANTHER" id="PTHR43289">
    <property type="entry name" value="MITOGEN-ACTIVATED PROTEIN KINASE KINASE KINASE 20-RELATED"/>
    <property type="match status" value="1"/>
</dbReference>
<dbReference type="CDD" id="cd14014">
    <property type="entry name" value="STKc_PknB_like"/>
    <property type="match status" value="1"/>
</dbReference>
<gene>
    <name evidence="8" type="primary">prkC_7</name>
    <name evidence="8" type="ORF">Pan54_22790</name>
</gene>
<dbReference type="InterPro" id="IPR011009">
    <property type="entry name" value="Kinase-like_dom_sf"/>
</dbReference>
<feature type="region of interest" description="Disordered" evidence="6">
    <location>
        <begin position="998"/>
        <end position="1019"/>
    </location>
</feature>
<dbReference type="InterPro" id="IPR000719">
    <property type="entry name" value="Prot_kinase_dom"/>
</dbReference>
<dbReference type="PROSITE" id="PS50011">
    <property type="entry name" value="PROTEIN_KINASE_DOM"/>
    <property type="match status" value="1"/>
</dbReference>
<protein>
    <submittedName>
        <fullName evidence="8">Serine/threonine-protein kinase PrkC</fullName>
        <ecNumber evidence="8">2.7.11.1</ecNumber>
    </submittedName>
</protein>
<proteinExistence type="predicted"/>
<keyword evidence="9" id="KW-1185">Reference proteome</keyword>
<dbReference type="EC" id="2.7.11.1" evidence="8"/>
<evidence type="ECO:0000256" key="2">
    <source>
        <dbReference type="ARBA" id="ARBA00022741"/>
    </source>
</evidence>
<feature type="compositionally biased region" description="Polar residues" evidence="6">
    <location>
        <begin position="1009"/>
        <end position="1019"/>
    </location>
</feature>
<keyword evidence="4 5" id="KW-0067">ATP-binding</keyword>
<dbReference type="PROSITE" id="PS00108">
    <property type="entry name" value="PROTEIN_KINASE_ST"/>
    <property type="match status" value="1"/>
</dbReference>
<dbReference type="GO" id="GO:0005524">
    <property type="term" value="F:ATP binding"/>
    <property type="evidence" value="ECO:0007669"/>
    <property type="project" value="UniProtKB-UniRule"/>
</dbReference>
<keyword evidence="2 5" id="KW-0547">Nucleotide-binding</keyword>
<feature type="domain" description="Protein kinase" evidence="7">
    <location>
        <begin position="110"/>
        <end position="381"/>
    </location>
</feature>
<dbReference type="GO" id="GO:0004674">
    <property type="term" value="F:protein serine/threonine kinase activity"/>
    <property type="evidence" value="ECO:0007669"/>
    <property type="project" value="UniProtKB-EC"/>
</dbReference>
<evidence type="ECO:0000256" key="4">
    <source>
        <dbReference type="ARBA" id="ARBA00022840"/>
    </source>
</evidence>
<organism evidence="8 9">
    <name type="scientific">Rubinisphaera italica</name>
    <dbReference type="NCBI Taxonomy" id="2527969"/>
    <lineage>
        <taxon>Bacteria</taxon>
        <taxon>Pseudomonadati</taxon>
        <taxon>Planctomycetota</taxon>
        <taxon>Planctomycetia</taxon>
        <taxon>Planctomycetales</taxon>
        <taxon>Planctomycetaceae</taxon>
        <taxon>Rubinisphaera</taxon>
    </lineage>
</organism>
<evidence type="ECO:0000259" key="7">
    <source>
        <dbReference type="PROSITE" id="PS50011"/>
    </source>
</evidence>
<dbReference type="InterPro" id="IPR008271">
    <property type="entry name" value="Ser/Thr_kinase_AS"/>
</dbReference>
<sequence>MVVCPPIEILDQLLAGNLPDNDSQKLASHIEECNHCQAVLDNQTAMQCVIPGINVDVNQTAQADDGWTADRIKRFASKLLDAQSTSINNDHHSTNPYSIEEFALPEIPGYDVQKVIGQGGMGIVLKARHLRMQRDVAIKILPATALEDETAVNRFSLEAQAIAALSHPNIVTAFDAGVQDDLHYLVMEYIDGWDLAEVANLYDNLNVADAVECIIQAARGLHHAHLCNMTHRDIKPSNLILDRFGNIKVLDLGLARFTQILLNDFTTLATGQLTHAGQFMGSVDYMAPEQVMDARLADNRSDIYSLGCTLYRILTRESLFAGDTLMKRIMAHREQDIPSLKLKRSDIPLSLENVFRKMVAKTPEERQQSMTEVIDELQQAMANEQSIGQPNLLAVVERLNHLHKVNEENAHDISLQATVIPSSTSQDLSVLLSPAFEPQPVSLVAELKTKDSGFPGYARQLLAAMGLFSVVLICAAVVYLKLGKHEVQITLDDPEISLSIDGETVVIDEGNSPIRLTAGPHAIKVEHDGLSTETDEFLVKRNGRNVIHVTIVDETLRIIKNDIPLIKPAIAQNNTKPQSLTGQQQKFLENLRLLPTDLQRQEVVAKLKQINGITEPIYDDPKGLRLPEFELENGDPVFVKIADWRMSLLWPLQAFPSLRSLDLSEAAVSNLTPLTHLPNLTELKIELAVYNPDTDDILRSIQGLKRINDQTAEKYFENREKARREIDVMSARVNQFSPEVVAGWLESQLKKLNPEFTGHVMLGNPHNRENHIGYWQEGDLQCLDFYWISNITDISPVRALPCDSFTLGSKTGGDQLTTHRYDLSPLKGLPLETLSFVGRVRDLQALRGMPLKNLSIYGPVTDLTPLNGMPLESISFDFHDIPLTDLSPLRNAPLRKVDFHRTLISDLSLLADKDLTYLSIYGTPITDISLLKGMLDFPKNSGRGVMVKSLVQTAQGSDSPVQNVSVLDYKTLRCIQTGSIEPLNASCIAHDERALSSTSQKMTPWERCPNSSLSGSSNR</sequence>
<dbReference type="AlphaFoldDB" id="A0A5C5XGX9"/>
<keyword evidence="1 8" id="KW-0808">Transferase</keyword>
<dbReference type="Pfam" id="PF00069">
    <property type="entry name" value="Pkinase"/>
    <property type="match status" value="1"/>
</dbReference>
<dbReference type="EMBL" id="SJPG01000001">
    <property type="protein sequence ID" value="TWT61543.1"/>
    <property type="molecule type" value="Genomic_DNA"/>
</dbReference>
<dbReference type="Gene3D" id="3.80.10.10">
    <property type="entry name" value="Ribonuclease Inhibitor"/>
    <property type="match status" value="1"/>
</dbReference>
<feature type="binding site" evidence="5">
    <location>
        <position position="139"/>
    </location>
    <ligand>
        <name>ATP</name>
        <dbReference type="ChEBI" id="CHEBI:30616"/>
    </ligand>
</feature>
<reference evidence="8 9" key="1">
    <citation type="submission" date="2019-02" db="EMBL/GenBank/DDBJ databases">
        <title>Deep-cultivation of Planctomycetes and their phenomic and genomic characterization uncovers novel biology.</title>
        <authorList>
            <person name="Wiegand S."/>
            <person name="Jogler M."/>
            <person name="Boedeker C."/>
            <person name="Pinto D."/>
            <person name="Vollmers J."/>
            <person name="Rivas-Marin E."/>
            <person name="Kohn T."/>
            <person name="Peeters S.H."/>
            <person name="Heuer A."/>
            <person name="Rast P."/>
            <person name="Oberbeckmann S."/>
            <person name="Bunk B."/>
            <person name="Jeske O."/>
            <person name="Meyerdierks A."/>
            <person name="Storesund J.E."/>
            <person name="Kallscheuer N."/>
            <person name="Luecker S."/>
            <person name="Lage O.M."/>
            <person name="Pohl T."/>
            <person name="Merkel B.J."/>
            <person name="Hornburger P."/>
            <person name="Mueller R.-W."/>
            <person name="Bruemmer F."/>
            <person name="Labrenz M."/>
            <person name="Spormann A.M."/>
            <person name="Op Den Camp H."/>
            <person name="Overmann J."/>
            <person name="Amann R."/>
            <person name="Jetten M.S.M."/>
            <person name="Mascher T."/>
            <person name="Medema M.H."/>
            <person name="Devos D.P."/>
            <person name="Kaster A.-K."/>
            <person name="Ovreas L."/>
            <person name="Rohde M."/>
            <person name="Galperin M.Y."/>
            <person name="Jogler C."/>
        </authorList>
    </citation>
    <scope>NUCLEOTIDE SEQUENCE [LARGE SCALE GENOMIC DNA]</scope>
    <source>
        <strain evidence="8 9">Pan54</strain>
    </source>
</reference>
<dbReference type="SUPFAM" id="SSF56112">
    <property type="entry name" value="Protein kinase-like (PK-like)"/>
    <property type="match status" value="1"/>
</dbReference>
<dbReference type="Proteomes" id="UP000316095">
    <property type="component" value="Unassembled WGS sequence"/>
</dbReference>
<evidence type="ECO:0000256" key="3">
    <source>
        <dbReference type="ARBA" id="ARBA00022777"/>
    </source>
</evidence>
<dbReference type="PANTHER" id="PTHR43289:SF6">
    <property type="entry name" value="SERINE_THREONINE-PROTEIN KINASE NEKL-3"/>
    <property type="match status" value="1"/>
</dbReference>
<evidence type="ECO:0000313" key="9">
    <source>
        <dbReference type="Proteomes" id="UP000316095"/>
    </source>
</evidence>
<keyword evidence="3 8" id="KW-0418">Kinase</keyword>
<evidence type="ECO:0000256" key="5">
    <source>
        <dbReference type="PROSITE-ProRule" id="PRU10141"/>
    </source>
</evidence>
<dbReference type="PROSITE" id="PS00107">
    <property type="entry name" value="PROTEIN_KINASE_ATP"/>
    <property type="match status" value="1"/>
</dbReference>
<comment type="caution">
    <text evidence="8">The sequence shown here is derived from an EMBL/GenBank/DDBJ whole genome shotgun (WGS) entry which is preliminary data.</text>
</comment>
<dbReference type="OrthoDB" id="6111975at2"/>
<dbReference type="SMART" id="SM00220">
    <property type="entry name" value="S_TKc"/>
    <property type="match status" value="1"/>
</dbReference>
<name>A0A5C5XGX9_9PLAN</name>
<dbReference type="SUPFAM" id="SSF52058">
    <property type="entry name" value="L domain-like"/>
    <property type="match status" value="1"/>
</dbReference>
<dbReference type="InterPro" id="IPR032675">
    <property type="entry name" value="LRR_dom_sf"/>
</dbReference>
<accession>A0A5C5XGX9</accession>